<dbReference type="GO" id="GO:0051301">
    <property type="term" value="P:cell division"/>
    <property type="evidence" value="ECO:0007669"/>
    <property type="project" value="UniProtKB-KW"/>
</dbReference>
<dbReference type="GO" id="GO:0005634">
    <property type="term" value="C:nucleus"/>
    <property type="evidence" value="ECO:0007669"/>
    <property type="project" value="UniProtKB-SubCell"/>
</dbReference>
<dbReference type="AlphaFoldDB" id="A0A8E2AQK1"/>
<dbReference type="OrthoDB" id="5565328at2759"/>
<evidence type="ECO:0000256" key="5">
    <source>
        <dbReference type="ARBA" id="ARBA00022829"/>
    </source>
</evidence>
<feature type="region of interest" description="Disordered" evidence="8">
    <location>
        <begin position="1"/>
        <end position="28"/>
    </location>
</feature>
<evidence type="ECO:0000313" key="9">
    <source>
        <dbReference type="EMBL" id="OCH87544.1"/>
    </source>
</evidence>
<evidence type="ECO:0000313" key="10">
    <source>
        <dbReference type="Proteomes" id="UP000250043"/>
    </source>
</evidence>
<feature type="compositionally biased region" description="Low complexity" evidence="8">
    <location>
        <begin position="18"/>
        <end position="28"/>
    </location>
</feature>
<protein>
    <submittedName>
        <fullName evidence="9">Uncharacterized protein</fullName>
    </submittedName>
</protein>
<dbReference type="EMBL" id="KV722481">
    <property type="protein sequence ID" value="OCH87544.1"/>
    <property type="molecule type" value="Genomic_DNA"/>
</dbReference>
<evidence type="ECO:0000256" key="4">
    <source>
        <dbReference type="ARBA" id="ARBA00022776"/>
    </source>
</evidence>
<sequence>MITDDNPRPSKRTRLESVSKAPPSEASAAALTPLPPPVLLVSLPGLLAHPPNHRFYVQSLYLSILALRKCLSLPALSPEIECRAWTQLAELGMKAVDGGLSVNAAYPWAKGIEAEVEKAFSKGSIIAQKHPSLRAYKHHIALLQAQFSHWQHKTKFARTQLRKLMASFSSSDPPHVAYSAHLAAISLYTTPHSTTSDKYPSSRIPSPKSSPQDVHAALATVQDLEGLARKLGHDRVAILARVLRVRILIASELWEDLPEALARAEEALGLSYVPASTPKQGKPPANANGGAGSPPDAQVSQTNHPIFEETFEAAMALHLLMLSVVFFTYVGNAMEVTPRLAHLHLLLDSGALDKFPNGIVEISFPDAHPLSIQVTHPRVLFLLAFLISSTAKRDAVGRKPKRKIFAAEGLATWETEATREICLTSCATLGDVEEIELRLAKIKADMLCEIIAVSTMRSEFDVAEHNLNILVAHTRTYSIFPLFQARIALHHAHLAHALGQKERALECYRVAAHCAPEHSFEAVAARAGAVALQIGIGGTTAGHASEDDVDSQEAAEVAKLCRSMGGTLEAVGQIIEACISSEILKAKQHLKCALTLASNAQDNHMRALILALIASHYFHTAGDHAHDMLRTCEQLVAGLGASLKPAAGGGPGGQSLPVVGNAPLGLWIGERFLELFKRAGKDDRARKQAALNGHLRRAVEELGRRARTYPVIHGHGPRAR</sequence>
<dbReference type="PANTHER" id="PTHR21394">
    <property type="entry name" value="MAU2 CHROMATID COHESION FACTOR HOMOLOG"/>
    <property type="match status" value="1"/>
</dbReference>
<evidence type="ECO:0000256" key="8">
    <source>
        <dbReference type="SAM" id="MobiDB-lite"/>
    </source>
</evidence>
<dbReference type="InterPro" id="IPR019440">
    <property type="entry name" value="MAU2"/>
</dbReference>
<evidence type="ECO:0000256" key="7">
    <source>
        <dbReference type="ARBA" id="ARBA00023306"/>
    </source>
</evidence>
<keyword evidence="10" id="KW-1185">Reference proteome</keyword>
<evidence type="ECO:0000256" key="6">
    <source>
        <dbReference type="ARBA" id="ARBA00023242"/>
    </source>
</evidence>
<proteinExistence type="inferred from homology"/>
<organism evidence="9 10">
    <name type="scientific">Obba rivulosa</name>
    <dbReference type="NCBI Taxonomy" id="1052685"/>
    <lineage>
        <taxon>Eukaryota</taxon>
        <taxon>Fungi</taxon>
        <taxon>Dikarya</taxon>
        <taxon>Basidiomycota</taxon>
        <taxon>Agaricomycotina</taxon>
        <taxon>Agaricomycetes</taxon>
        <taxon>Polyporales</taxon>
        <taxon>Gelatoporiaceae</taxon>
        <taxon>Obba</taxon>
    </lineage>
</organism>
<keyword evidence="5" id="KW-0159">Chromosome partition</keyword>
<dbReference type="GO" id="GO:0007059">
    <property type="term" value="P:chromosome segregation"/>
    <property type="evidence" value="ECO:0007669"/>
    <property type="project" value="UniProtKB-KW"/>
</dbReference>
<dbReference type="GO" id="GO:0007064">
    <property type="term" value="P:mitotic sister chromatid cohesion"/>
    <property type="evidence" value="ECO:0007669"/>
    <property type="project" value="InterPro"/>
</dbReference>
<keyword evidence="6" id="KW-0539">Nucleus</keyword>
<comment type="subcellular location">
    <subcellularLocation>
        <location evidence="1">Nucleus</location>
    </subcellularLocation>
</comment>
<feature type="region of interest" description="Disordered" evidence="8">
    <location>
        <begin position="274"/>
        <end position="301"/>
    </location>
</feature>
<dbReference type="Proteomes" id="UP000250043">
    <property type="component" value="Unassembled WGS sequence"/>
</dbReference>
<keyword evidence="7" id="KW-0131">Cell cycle</keyword>
<keyword evidence="4" id="KW-0498">Mitosis</keyword>
<evidence type="ECO:0000256" key="2">
    <source>
        <dbReference type="ARBA" id="ARBA00008585"/>
    </source>
</evidence>
<keyword evidence="3" id="KW-0132">Cell division</keyword>
<feature type="compositionally biased region" description="Basic and acidic residues" evidence="8">
    <location>
        <begin position="1"/>
        <end position="17"/>
    </location>
</feature>
<name>A0A8E2AQK1_9APHY</name>
<accession>A0A8E2AQK1</accession>
<reference evidence="9 10" key="1">
    <citation type="submission" date="2016-07" db="EMBL/GenBank/DDBJ databases">
        <title>Draft genome of the white-rot fungus Obba rivulosa 3A-2.</title>
        <authorList>
            <consortium name="DOE Joint Genome Institute"/>
            <person name="Miettinen O."/>
            <person name="Riley R."/>
            <person name="Acob R."/>
            <person name="Barry K."/>
            <person name="Cullen D."/>
            <person name="De Vries R."/>
            <person name="Hainaut M."/>
            <person name="Hatakka A."/>
            <person name="Henrissat B."/>
            <person name="Hilden K."/>
            <person name="Kuo R."/>
            <person name="Labutti K."/>
            <person name="Lipzen A."/>
            <person name="Makela M.R."/>
            <person name="Sandor L."/>
            <person name="Spatafora J.W."/>
            <person name="Grigoriev I.V."/>
            <person name="Hibbett D.S."/>
        </authorList>
    </citation>
    <scope>NUCLEOTIDE SEQUENCE [LARGE SCALE GENOMIC DNA]</scope>
    <source>
        <strain evidence="9 10">3A-2</strain>
    </source>
</reference>
<dbReference type="Pfam" id="PF10345">
    <property type="entry name" value="Cohesin_load"/>
    <property type="match status" value="1"/>
</dbReference>
<evidence type="ECO:0000256" key="3">
    <source>
        <dbReference type="ARBA" id="ARBA00022618"/>
    </source>
</evidence>
<feature type="compositionally biased region" description="Low complexity" evidence="8">
    <location>
        <begin position="282"/>
        <end position="297"/>
    </location>
</feature>
<gene>
    <name evidence="9" type="ORF">OBBRIDRAFT_796085</name>
</gene>
<evidence type="ECO:0000256" key="1">
    <source>
        <dbReference type="ARBA" id="ARBA00004123"/>
    </source>
</evidence>
<comment type="similarity">
    <text evidence="2">Belongs to the SCC4/mau-2 family.</text>
</comment>